<dbReference type="AlphaFoldDB" id="A0A7R9JPX1"/>
<evidence type="ECO:0000313" key="1">
    <source>
        <dbReference type="EMBL" id="CAD7586373.1"/>
    </source>
</evidence>
<reference evidence="1" key="1">
    <citation type="submission" date="2020-11" db="EMBL/GenBank/DDBJ databases">
        <authorList>
            <person name="Tran Van P."/>
        </authorList>
    </citation>
    <scope>NUCLEOTIDE SEQUENCE</scope>
</reference>
<gene>
    <name evidence="1" type="ORF">TGEB3V08_LOCUS746</name>
</gene>
<sequence>MSTKAKKTLVEKGIMIDQLQLQSFSKIAGRIMDEVEIVPALKEEFHEPGLGKYTASPSQHHQLFPACGRGYRNSFGWGRGEEGRTKAKVNLWSPQKIKDGGSLCGAPYHLFDRLTTDSNSFQLVQFTPVDIIMGRAEEISQTSTLVFFVNGKKISEVQDLTGQIAHT</sequence>
<accession>A0A7R9JPX1</accession>
<name>A0A7R9JPX1_TIMGE</name>
<dbReference type="EMBL" id="OE839244">
    <property type="protein sequence ID" value="CAD7586373.1"/>
    <property type="molecule type" value="Genomic_DNA"/>
</dbReference>
<proteinExistence type="predicted"/>
<organism evidence="1">
    <name type="scientific">Timema genevievae</name>
    <name type="common">Walking stick</name>
    <dbReference type="NCBI Taxonomy" id="629358"/>
    <lineage>
        <taxon>Eukaryota</taxon>
        <taxon>Metazoa</taxon>
        <taxon>Ecdysozoa</taxon>
        <taxon>Arthropoda</taxon>
        <taxon>Hexapoda</taxon>
        <taxon>Insecta</taxon>
        <taxon>Pterygota</taxon>
        <taxon>Neoptera</taxon>
        <taxon>Polyneoptera</taxon>
        <taxon>Phasmatodea</taxon>
        <taxon>Timematodea</taxon>
        <taxon>Timematoidea</taxon>
        <taxon>Timematidae</taxon>
        <taxon>Timema</taxon>
    </lineage>
</organism>
<protein>
    <submittedName>
        <fullName evidence="1">Uncharacterized protein</fullName>
    </submittedName>
</protein>